<dbReference type="SUPFAM" id="SSF54631">
    <property type="entry name" value="CBS-domain pair"/>
    <property type="match status" value="1"/>
</dbReference>
<protein>
    <submittedName>
        <fullName evidence="4">Putative transcriptional regulator</fullName>
    </submittedName>
</protein>
<name>A0A2S6FYI4_9CLOT</name>
<evidence type="ECO:0000256" key="1">
    <source>
        <dbReference type="ARBA" id="ARBA00023122"/>
    </source>
</evidence>
<dbReference type="AlphaFoldDB" id="A0A2S6FYI4"/>
<dbReference type="Gene3D" id="3.10.580.10">
    <property type="entry name" value="CBS-domain"/>
    <property type="match status" value="1"/>
</dbReference>
<dbReference type="EMBL" id="PTIS01000005">
    <property type="protein sequence ID" value="PPK48668.1"/>
    <property type="molecule type" value="Genomic_DNA"/>
</dbReference>
<dbReference type="CDD" id="cd04596">
    <property type="entry name" value="CBS_pair_DRTGG_assoc"/>
    <property type="match status" value="1"/>
</dbReference>
<feature type="domain" description="CBS" evidence="3">
    <location>
        <begin position="194"/>
        <end position="253"/>
    </location>
</feature>
<dbReference type="InterPro" id="IPR006683">
    <property type="entry name" value="Thioestr_dom"/>
</dbReference>
<dbReference type="CDD" id="cd03440">
    <property type="entry name" value="hot_dog"/>
    <property type="match status" value="1"/>
</dbReference>
<sequence length="433" mass="47878">MSKHSKTVDYILSLEPGHKISVRGIAIELGISEGTAYKAIKECDEKGIVSTIPRVGTIRVDKLKRKKSESLTFADVVNIVGGSIIAGRSGIHKSLKKLAIGAMTIEAMSKYIEQGSLLIVGNRDLAQELALNNGAAVLITGGFQCNEKVKRLADEKSLPIISSKYDSFITATMINKAMTENTMKKDIILVEDIMKKDPYYLKVNHTLNDWKKMVSDTNFVRYPVVDEHMKVVGIITSKDLSLDVDINQPIGKIMSKNPITVTPKTTVAYAAYVMGLEDIELCPVIDGKKLIGIIKRDDVTDTFAYMTRQPQRSESLEELILANFEYEVIGDKTIFTGNIASEMIDSIGTASWSSLNMLLSAAAITALRERDINVSVDNISTYFMKPLQLDTKVTLEADIVDMGRNYCKVEVNMINFKRQLIGKSMLSAKMLGN</sequence>
<evidence type="ECO:0000256" key="2">
    <source>
        <dbReference type="PROSITE-ProRule" id="PRU00703"/>
    </source>
</evidence>
<dbReference type="SUPFAM" id="SSF75138">
    <property type="entry name" value="HprK N-terminal domain-like"/>
    <property type="match status" value="1"/>
</dbReference>
<dbReference type="PANTHER" id="PTHR43080:SF2">
    <property type="entry name" value="CBS DOMAIN-CONTAINING PROTEIN"/>
    <property type="match status" value="1"/>
</dbReference>
<dbReference type="RefSeq" id="WP_104409619.1">
    <property type="nucleotide sequence ID" value="NZ_PTIS01000005.1"/>
</dbReference>
<dbReference type="OrthoDB" id="1790451at2"/>
<dbReference type="SMART" id="SM00116">
    <property type="entry name" value="CBS"/>
    <property type="match status" value="2"/>
</dbReference>
<evidence type="ECO:0000259" key="3">
    <source>
        <dbReference type="PROSITE" id="PS51371"/>
    </source>
</evidence>
<dbReference type="Gene3D" id="3.40.1390.20">
    <property type="entry name" value="HprK N-terminal domain-like"/>
    <property type="match status" value="1"/>
</dbReference>
<reference evidence="4 5" key="1">
    <citation type="submission" date="2018-02" db="EMBL/GenBank/DDBJ databases">
        <title>Genomic Encyclopedia of Archaeal and Bacterial Type Strains, Phase II (KMG-II): from individual species to whole genera.</title>
        <authorList>
            <person name="Goeker M."/>
        </authorList>
    </citation>
    <scope>NUCLEOTIDE SEQUENCE [LARGE SCALE GENOMIC DNA]</scope>
    <source>
        <strain evidence="4 5">DSM 15099</strain>
    </source>
</reference>
<dbReference type="Pfam" id="PF03061">
    <property type="entry name" value="4HBT"/>
    <property type="match status" value="1"/>
</dbReference>
<dbReference type="Gene3D" id="1.10.10.10">
    <property type="entry name" value="Winged helix-like DNA-binding domain superfamily/Winged helix DNA-binding domain"/>
    <property type="match status" value="1"/>
</dbReference>
<dbReference type="Pfam" id="PF00571">
    <property type="entry name" value="CBS"/>
    <property type="match status" value="2"/>
</dbReference>
<dbReference type="InterPro" id="IPR028979">
    <property type="entry name" value="Ser_kin/Pase_Hpr-like_N_sf"/>
</dbReference>
<proteinExistence type="predicted"/>
<comment type="caution">
    <text evidence="4">The sequence shown here is derived from an EMBL/GenBank/DDBJ whole genome shotgun (WGS) entry which is preliminary data.</text>
</comment>
<evidence type="ECO:0000313" key="4">
    <source>
        <dbReference type="EMBL" id="PPK48668.1"/>
    </source>
</evidence>
<keyword evidence="1 2" id="KW-0129">CBS domain</keyword>
<dbReference type="InterPro" id="IPR000644">
    <property type="entry name" value="CBS_dom"/>
</dbReference>
<accession>A0A2S6FYI4</accession>
<dbReference type="PROSITE" id="PS51371">
    <property type="entry name" value="CBS"/>
    <property type="match status" value="2"/>
</dbReference>
<dbReference type="InterPro" id="IPR010766">
    <property type="entry name" value="DRTGG"/>
</dbReference>
<evidence type="ECO:0000313" key="5">
    <source>
        <dbReference type="Proteomes" id="UP000239863"/>
    </source>
</evidence>
<dbReference type="Proteomes" id="UP000239863">
    <property type="component" value="Unassembled WGS sequence"/>
</dbReference>
<dbReference type="STRING" id="37659.GCA_000703125_01492"/>
<organism evidence="4 5">
    <name type="scientific">Clostridium algidicarnis DSM 15099</name>
    <dbReference type="NCBI Taxonomy" id="1121295"/>
    <lineage>
        <taxon>Bacteria</taxon>
        <taxon>Bacillati</taxon>
        <taxon>Bacillota</taxon>
        <taxon>Clostridia</taxon>
        <taxon>Eubacteriales</taxon>
        <taxon>Clostridiaceae</taxon>
        <taxon>Clostridium</taxon>
    </lineage>
</organism>
<dbReference type="Pfam" id="PF07085">
    <property type="entry name" value="DRTGG"/>
    <property type="match status" value="1"/>
</dbReference>
<dbReference type="InterPro" id="IPR051257">
    <property type="entry name" value="Diverse_CBS-Domain"/>
</dbReference>
<dbReference type="PANTHER" id="PTHR43080">
    <property type="entry name" value="CBS DOMAIN-CONTAINING PROTEIN CBSX3, MITOCHONDRIAL"/>
    <property type="match status" value="1"/>
</dbReference>
<dbReference type="InterPro" id="IPR029069">
    <property type="entry name" value="HotDog_dom_sf"/>
</dbReference>
<dbReference type="InterPro" id="IPR036388">
    <property type="entry name" value="WH-like_DNA-bd_sf"/>
</dbReference>
<dbReference type="InterPro" id="IPR046342">
    <property type="entry name" value="CBS_dom_sf"/>
</dbReference>
<dbReference type="SUPFAM" id="SSF54637">
    <property type="entry name" value="Thioesterase/thiol ester dehydrase-isomerase"/>
    <property type="match status" value="1"/>
</dbReference>
<gene>
    <name evidence="4" type="ORF">BD821_10546</name>
</gene>
<feature type="domain" description="CBS" evidence="3">
    <location>
        <begin position="254"/>
        <end position="314"/>
    </location>
</feature>